<dbReference type="AlphaFoldDB" id="A0AAI9VCM1"/>
<sequence>MSTMMIAAAGIFWDRKGQSLKSEDFVQYPALGNEDILPPQYGTHIQKFMQFVEVRVLCISHLFAQIDAHVFPDASKSKKLGEGTYFLLIFPSISKLSPPPDAQKTVTPETPQSSERAAKHGSPNNTSDTVDTIKSTHVPPSHSPLVVKLSPKPFETTMAARAQRAGTKACRLVYAPIYYLTLHKKTWLNGIESRVKDSPITSVLSGFRSKGEKPPTCLKQNAQQRTAQHSNIDYTLLLRWLCIRALHPRPSLSIPPPTLPSPPEETEALGYHVNVLHTLARKDFAATSKTWEILPHANKKPHHEEKANKQLKISYHPSLSVHAILPPPQPPGEQKVPPLVVSSLTTLTAARGGPLSFHSMCSPGLCFCLHHVFSPRITSPILPPQPPHFFFFVWYLTLPPVRNSTNKNDSAETSIHSLANTSRKKIDQRKLRQPNAYVGLSPPVRIPPHLSIVTPLQPTLLASLACPSSADVCSWLVPAVNGGRTMADALFNSITLPCPRIPHFRIPLKLKVLG</sequence>
<dbReference type="EMBL" id="MPDP01000101">
    <property type="protein sequence ID" value="KAK1481316.1"/>
    <property type="molecule type" value="Genomic_DNA"/>
</dbReference>
<keyword evidence="3" id="KW-1185">Reference proteome</keyword>
<feature type="compositionally biased region" description="Polar residues" evidence="1">
    <location>
        <begin position="122"/>
        <end position="135"/>
    </location>
</feature>
<evidence type="ECO:0000313" key="2">
    <source>
        <dbReference type="EMBL" id="KAK1481316.1"/>
    </source>
</evidence>
<reference evidence="2" key="1">
    <citation type="submission" date="2016-11" db="EMBL/GenBank/DDBJ databases">
        <title>The genome sequence of Colletotrichum cuscutae.</title>
        <authorList>
            <person name="Baroncelli R."/>
        </authorList>
    </citation>
    <scope>NUCLEOTIDE SEQUENCE</scope>
    <source>
        <strain evidence="2">IMI 304802</strain>
    </source>
</reference>
<proteinExistence type="predicted"/>
<organism evidence="2 3">
    <name type="scientific">Colletotrichum cuscutae</name>
    <dbReference type="NCBI Taxonomy" id="1209917"/>
    <lineage>
        <taxon>Eukaryota</taxon>
        <taxon>Fungi</taxon>
        <taxon>Dikarya</taxon>
        <taxon>Ascomycota</taxon>
        <taxon>Pezizomycotina</taxon>
        <taxon>Sordariomycetes</taxon>
        <taxon>Hypocreomycetidae</taxon>
        <taxon>Glomerellales</taxon>
        <taxon>Glomerellaceae</taxon>
        <taxon>Colletotrichum</taxon>
        <taxon>Colletotrichum acutatum species complex</taxon>
    </lineage>
</organism>
<feature type="compositionally biased region" description="Polar residues" evidence="1">
    <location>
        <begin position="406"/>
        <end position="421"/>
    </location>
</feature>
<dbReference type="Proteomes" id="UP001239213">
    <property type="component" value="Unassembled WGS sequence"/>
</dbReference>
<feature type="region of interest" description="Disordered" evidence="1">
    <location>
        <begin position="98"/>
        <end position="146"/>
    </location>
</feature>
<evidence type="ECO:0000256" key="1">
    <source>
        <dbReference type="SAM" id="MobiDB-lite"/>
    </source>
</evidence>
<feature type="compositionally biased region" description="Polar residues" evidence="1">
    <location>
        <begin position="104"/>
        <end position="115"/>
    </location>
</feature>
<evidence type="ECO:0000313" key="3">
    <source>
        <dbReference type="Proteomes" id="UP001239213"/>
    </source>
</evidence>
<comment type="caution">
    <text evidence="2">The sequence shown here is derived from an EMBL/GenBank/DDBJ whole genome shotgun (WGS) entry which is preliminary data.</text>
</comment>
<protein>
    <submittedName>
        <fullName evidence="2">Uncharacterized protein</fullName>
    </submittedName>
</protein>
<accession>A0AAI9VCM1</accession>
<feature type="region of interest" description="Disordered" evidence="1">
    <location>
        <begin position="406"/>
        <end position="425"/>
    </location>
</feature>
<gene>
    <name evidence="2" type="ORF">CCUS01_04428</name>
</gene>
<name>A0AAI9VCM1_9PEZI</name>